<dbReference type="OrthoDB" id="7833995at2"/>
<reference evidence="1 2" key="1">
    <citation type="submission" date="2019-02" db="EMBL/GenBank/DDBJ databases">
        <title>Kribbella capetownensis sp. nov. and Kribbella speibonae sp. nov., isolated from soil.</title>
        <authorList>
            <person name="Curtis S.M."/>
            <person name="Norton I."/>
            <person name="Everest G.J."/>
            <person name="Meyers P.R."/>
        </authorList>
    </citation>
    <scope>NUCLEOTIDE SEQUENCE [LARGE SCALE GENOMIC DNA]</scope>
    <source>
        <strain evidence="1 2">DSM 27082</strain>
    </source>
</reference>
<dbReference type="EMBL" id="SJKA01000029">
    <property type="protein sequence ID" value="TCC16279.1"/>
    <property type="molecule type" value="Genomic_DNA"/>
</dbReference>
<sequence>MSEFDDLLREVESLVSSGSVSYHSASAPADVYEGYVFSLIVSTAVRHGATVSYEDVHGAGVSGLVFRTNPGQLYSDSPAYTHAVIEFAGAPALEVHLGVYVQGTSGVLHECDVLILPAEEAAISRAQKIAPRGSRCVLIVECKYYVTSNVGIGLARNFEGLRADIRTQDELFVSNVASPSAVRYLNARKREYERDVVPGAPQAVYMQGAVRRVFKGYLNKHSPSTVI</sequence>
<protein>
    <submittedName>
        <fullName evidence="1">Uncharacterized protein</fullName>
    </submittedName>
</protein>
<gene>
    <name evidence="1" type="ORF">E0H50_40545</name>
</gene>
<keyword evidence="2" id="KW-1185">Reference proteome</keyword>
<dbReference type="AlphaFoldDB" id="A0A4R0I075"/>
<name>A0A4R0I075_9ACTN</name>
<evidence type="ECO:0000313" key="2">
    <source>
        <dbReference type="Proteomes" id="UP000292695"/>
    </source>
</evidence>
<dbReference type="RefSeq" id="WP_131296487.1">
    <property type="nucleotide sequence ID" value="NZ_SJKA01000029.1"/>
</dbReference>
<accession>A0A4R0I075</accession>
<evidence type="ECO:0000313" key="1">
    <source>
        <dbReference type="EMBL" id="TCC16279.1"/>
    </source>
</evidence>
<organism evidence="1 2">
    <name type="scientific">Kribbella sindirgiensis</name>
    <dbReference type="NCBI Taxonomy" id="1124744"/>
    <lineage>
        <taxon>Bacteria</taxon>
        <taxon>Bacillati</taxon>
        <taxon>Actinomycetota</taxon>
        <taxon>Actinomycetes</taxon>
        <taxon>Propionibacteriales</taxon>
        <taxon>Kribbellaceae</taxon>
        <taxon>Kribbella</taxon>
    </lineage>
</organism>
<comment type="caution">
    <text evidence="1">The sequence shown here is derived from an EMBL/GenBank/DDBJ whole genome shotgun (WGS) entry which is preliminary data.</text>
</comment>
<proteinExistence type="predicted"/>
<dbReference type="Proteomes" id="UP000292695">
    <property type="component" value="Unassembled WGS sequence"/>
</dbReference>